<dbReference type="GO" id="GO:0015297">
    <property type="term" value="F:antiporter activity"/>
    <property type="evidence" value="ECO:0007669"/>
    <property type="project" value="InterPro"/>
</dbReference>
<comment type="caution">
    <text evidence="14">The sequence shown here is derived from an EMBL/GenBank/DDBJ whole genome shotgun (WGS) entry which is preliminary data.</text>
</comment>
<feature type="domain" description="Cation/H(+) antiporter C-terminal" evidence="13">
    <location>
        <begin position="649"/>
        <end position="797"/>
    </location>
</feature>
<feature type="transmembrane region" description="Helical" evidence="10">
    <location>
        <begin position="243"/>
        <end position="260"/>
    </location>
</feature>
<evidence type="ECO:0000256" key="9">
    <source>
        <dbReference type="ARBA" id="ARBA00038341"/>
    </source>
</evidence>
<keyword evidence="5" id="KW-0630">Potassium</keyword>
<keyword evidence="8 10" id="KW-0472">Membrane</keyword>
<dbReference type="PANTHER" id="PTHR32468:SF74">
    <property type="entry name" value="CATION_H(+) ANTIPORTER 21-RELATED"/>
    <property type="match status" value="1"/>
</dbReference>
<dbReference type="GO" id="GO:0016020">
    <property type="term" value="C:membrane"/>
    <property type="evidence" value="ECO:0007669"/>
    <property type="project" value="UniProtKB-SubCell"/>
</dbReference>
<dbReference type="Pfam" id="PF23256">
    <property type="entry name" value="CHX17_2nd"/>
    <property type="match status" value="1"/>
</dbReference>
<dbReference type="GO" id="GO:0006885">
    <property type="term" value="P:regulation of pH"/>
    <property type="evidence" value="ECO:0007669"/>
    <property type="project" value="TreeGrafter"/>
</dbReference>
<keyword evidence="7" id="KW-0406">Ion transport</keyword>
<dbReference type="AlphaFoldDB" id="A0A7J7DIZ6"/>
<keyword evidence="4 10" id="KW-0812">Transmembrane</keyword>
<dbReference type="EMBL" id="JAAARO010000006">
    <property type="protein sequence ID" value="KAF5746340.1"/>
    <property type="molecule type" value="Genomic_DNA"/>
</dbReference>
<comment type="subcellular location">
    <subcellularLocation>
        <location evidence="1">Membrane</location>
        <topology evidence="1">Multi-pass membrane protein</topology>
    </subcellularLocation>
</comment>
<dbReference type="InterPro" id="IPR038770">
    <property type="entry name" value="Na+/solute_symporter_sf"/>
</dbReference>
<feature type="domain" description="Cation/H+ exchanger transmembrane" evidence="11">
    <location>
        <begin position="71"/>
        <end position="445"/>
    </location>
</feature>
<evidence type="ECO:0000256" key="3">
    <source>
        <dbReference type="ARBA" id="ARBA00022538"/>
    </source>
</evidence>
<evidence type="ECO:0000256" key="2">
    <source>
        <dbReference type="ARBA" id="ARBA00022448"/>
    </source>
</evidence>
<sequence>MVSPYKDNGNSLIYGNYTIYNFKGGNAFTICYTENDVPHDNAFWKNINPVATSLPYFITQILVMMVLNRIFTIILKPLHQPRFVCQMLSGIAAGPNGLGLFPVISGLVNPFKSNNMLETMANFGLVLYVFLVGLEMDITTIKGIQKKVMSIAIAGVLPPLLIGFVLYSLFQNHQDFKFVSGGFFWGMSLSVTSFPDLARVLSDLKILHTDMGRMALSAGLVNDLSPWALLVLAVTMINLEPSYHLALLTLIFLIFCWYGLRPAISWLIHHTSKDGKLTDLHFYFILSGVMVCAFITDAIGSQSLIGALMFGLIMPNGELGLKFRDKFEYFVSEIMMPAFFMTSGLRTDVFYVFEFNLDAIKKNLVAIFIILLASTAKFISTSIVSFCYRMPAHDAMAIGLLISTKGVLSLIILNAGRNLQCLDNKEFTAMAYATLLMTAVVKPIMLLIYKSLKRFKQHKNRSVETSKPDSELRILSCVHSTRNLSGIINFLEISNPTKKSPICVFAVHLVELVGRASAMLIIHDTGKPVGLLGRERAESEQIISAFKNYESSHEEAVSVQPLTAVSPYSSMHEDICALAEDKQVTLVLIPFHKLPKADGVLQDGNNTIRNINQNLLAKASCSIGILVDRGSGPAMRSESDRGAIPERHITMIFIGGPDDREALAYARRMAGYPRTNLVVVRFVASKDGTDIRTNTWKASAVQEDDDYINEFRFRTMSDKNITYVEKVSNSGEETVATIKTMFHDFDMYIVGRGEGFISPLTSGLSEWSDCPELGPIGDIIVSSGFAQQATVFVIQQSVPAAAKISGPGTMTWRLGNHFSQERTHDFI</sequence>
<comment type="similarity">
    <text evidence="9">Belongs to the monovalent cation:proton antiporter 2 (CPA2) transporter (TC 2.A.37) family. CHX (TC 2.A.37.4) subfamily.</text>
</comment>
<feature type="transmembrane region" description="Helical" evidence="10">
    <location>
        <begin position="214"/>
        <end position="237"/>
    </location>
</feature>
<proteinExistence type="inferred from homology"/>
<feature type="transmembrane region" description="Helical" evidence="10">
    <location>
        <begin position="280"/>
        <end position="299"/>
    </location>
</feature>
<dbReference type="GO" id="GO:0012505">
    <property type="term" value="C:endomembrane system"/>
    <property type="evidence" value="ECO:0007669"/>
    <property type="project" value="TreeGrafter"/>
</dbReference>
<keyword evidence="3" id="KW-0633">Potassium transport</keyword>
<dbReference type="InterPro" id="IPR050794">
    <property type="entry name" value="CPA2_transporter"/>
</dbReference>
<keyword evidence="6 10" id="KW-1133">Transmembrane helix</keyword>
<evidence type="ECO:0000256" key="10">
    <source>
        <dbReference type="SAM" id="Phobius"/>
    </source>
</evidence>
<feature type="transmembrane region" description="Helical" evidence="10">
    <location>
        <begin position="427"/>
        <end position="449"/>
    </location>
</feature>
<evidence type="ECO:0000259" key="11">
    <source>
        <dbReference type="Pfam" id="PF00999"/>
    </source>
</evidence>
<evidence type="ECO:0000256" key="1">
    <source>
        <dbReference type="ARBA" id="ARBA00004141"/>
    </source>
</evidence>
<evidence type="ECO:0000256" key="6">
    <source>
        <dbReference type="ARBA" id="ARBA00022989"/>
    </source>
</evidence>
<feature type="transmembrane region" description="Helical" evidence="10">
    <location>
        <begin position="120"/>
        <end position="136"/>
    </location>
</feature>
<evidence type="ECO:0000256" key="7">
    <source>
        <dbReference type="ARBA" id="ARBA00023065"/>
    </source>
</evidence>
<keyword evidence="15" id="KW-1185">Reference proteome</keyword>
<feature type="transmembrane region" description="Helical" evidence="10">
    <location>
        <begin position="148"/>
        <end position="170"/>
    </location>
</feature>
<evidence type="ECO:0000256" key="8">
    <source>
        <dbReference type="ARBA" id="ARBA00023136"/>
    </source>
</evidence>
<dbReference type="InterPro" id="IPR057291">
    <property type="entry name" value="CHX17_2nd"/>
</dbReference>
<dbReference type="GO" id="GO:0006813">
    <property type="term" value="P:potassium ion transport"/>
    <property type="evidence" value="ECO:0007669"/>
    <property type="project" value="UniProtKB-KW"/>
</dbReference>
<evidence type="ECO:0000259" key="13">
    <source>
        <dbReference type="Pfam" id="PF23259"/>
    </source>
</evidence>
<gene>
    <name evidence="14" type="ORF">HS088_TW06G00511</name>
</gene>
<evidence type="ECO:0000259" key="12">
    <source>
        <dbReference type="Pfam" id="PF23256"/>
    </source>
</evidence>
<dbReference type="InterPro" id="IPR006153">
    <property type="entry name" value="Cation/H_exchanger_TM"/>
</dbReference>
<dbReference type="PANTHER" id="PTHR32468">
    <property type="entry name" value="CATION/H + ANTIPORTER"/>
    <property type="match status" value="1"/>
</dbReference>
<keyword evidence="2" id="KW-0813">Transport</keyword>
<dbReference type="InterPro" id="IPR057290">
    <property type="entry name" value="CHX17_C"/>
</dbReference>
<dbReference type="GO" id="GO:1902600">
    <property type="term" value="P:proton transmembrane transport"/>
    <property type="evidence" value="ECO:0007669"/>
    <property type="project" value="InterPro"/>
</dbReference>
<feature type="transmembrane region" description="Helical" evidence="10">
    <location>
        <begin position="335"/>
        <end position="353"/>
    </location>
</feature>
<protein>
    <submittedName>
        <fullName evidence="14">Cation proton exchanger</fullName>
    </submittedName>
</protein>
<evidence type="ECO:0000256" key="5">
    <source>
        <dbReference type="ARBA" id="ARBA00022958"/>
    </source>
</evidence>
<feature type="transmembrane region" description="Helical" evidence="10">
    <location>
        <begin position="54"/>
        <end position="75"/>
    </location>
</feature>
<dbReference type="InParanoid" id="A0A7J7DIZ6"/>
<feature type="transmembrane region" description="Helical" evidence="10">
    <location>
        <begin position="395"/>
        <end position="415"/>
    </location>
</feature>
<feature type="transmembrane region" description="Helical" evidence="10">
    <location>
        <begin position="87"/>
        <end position="108"/>
    </location>
</feature>
<dbReference type="Pfam" id="PF00999">
    <property type="entry name" value="Na_H_Exchanger"/>
    <property type="match status" value="1"/>
</dbReference>
<dbReference type="Gene3D" id="1.20.1530.20">
    <property type="match status" value="1"/>
</dbReference>
<name>A0A7J7DIZ6_TRIWF</name>
<evidence type="ECO:0000256" key="4">
    <source>
        <dbReference type="ARBA" id="ARBA00022692"/>
    </source>
</evidence>
<evidence type="ECO:0000313" key="14">
    <source>
        <dbReference type="EMBL" id="KAF5746340.1"/>
    </source>
</evidence>
<feature type="transmembrane region" description="Helical" evidence="10">
    <location>
        <begin position="182"/>
        <end position="202"/>
    </location>
</feature>
<dbReference type="Proteomes" id="UP000593562">
    <property type="component" value="Unassembled WGS sequence"/>
</dbReference>
<reference evidence="14 15" key="1">
    <citation type="journal article" date="2020" name="Nat. Commun.">
        <title>Genome of Tripterygium wilfordii and identification of cytochrome P450 involved in triptolide biosynthesis.</title>
        <authorList>
            <person name="Tu L."/>
            <person name="Su P."/>
            <person name="Zhang Z."/>
            <person name="Gao L."/>
            <person name="Wang J."/>
            <person name="Hu T."/>
            <person name="Zhou J."/>
            <person name="Zhang Y."/>
            <person name="Zhao Y."/>
            <person name="Liu Y."/>
            <person name="Song Y."/>
            <person name="Tong Y."/>
            <person name="Lu Y."/>
            <person name="Yang J."/>
            <person name="Xu C."/>
            <person name="Jia M."/>
            <person name="Peters R.J."/>
            <person name="Huang L."/>
            <person name="Gao W."/>
        </authorList>
    </citation>
    <scope>NUCLEOTIDE SEQUENCE [LARGE SCALE GENOMIC DNA]</scope>
    <source>
        <strain evidence="15">cv. XIE 37</strain>
        <tissue evidence="14">Leaf</tissue>
    </source>
</reference>
<accession>A0A7J7DIZ6</accession>
<evidence type="ECO:0000313" key="15">
    <source>
        <dbReference type="Proteomes" id="UP000593562"/>
    </source>
</evidence>
<organism evidence="14 15">
    <name type="scientific">Tripterygium wilfordii</name>
    <name type="common">Thunder God vine</name>
    <dbReference type="NCBI Taxonomy" id="458696"/>
    <lineage>
        <taxon>Eukaryota</taxon>
        <taxon>Viridiplantae</taxon>
        <taxon>Streptophyta</taxon>
        <taxon>Embryophyta</taxon>
        <taxon>Tracheophyta</taxon>
        <taxon>Spermatophyta</taxon>
        <taxon>Magnoliopsida</taxon>
        <taxon>eudicotyledons</taxon>
        <taxon>Gunneridae</taxon>
        <taxon>Pentapetalae</taxon>
        <taxon>rosids</taxon>
        <taxon>fabids</taxon>
        <taxon>Celastrales</taxon>
        <taxon>Celastraceae</taxon>
        <taxon>Tripterygium</taxon>
    </lineage>
</organism>
<feature type="domain" description="Cation/H(+) antiporter central" evidence="12">
    <location>
        <begin position="503"/>
        <end position="634"/>
    </location>
</feature>
<feature type="transmembrane region" description="Helical" evidence="10">
    <location>
        <begin position="365"/>
        <end position="388"/>
    </location>
</feature>
<dbReference type="Pfam" id="PF23259">
    <property type="entry name" value="CHX17_C"/>
    <property type="match status" value="1"/>
</dbReference>